<evidence type="ECO:0000313" key="2">
    <source>
        <dbReference type="Proteomes" id="UP000305939"/>
    </source>
</evidence>
<dbReference type="EMBL" id="SSMC01000001">
    <property type="protein sequence ID" value="THD68892.1"/>
    <property type="molecule type" value="Genomic_DNA"/>
</dbReference>
<name>A0A4S3M1D0_9FLAO</name>
<proteinExistence type="predicted"/>
<evidence type="ECO:0000313" key="1">
    <source>
        <dbReference type="EMBL" id="THD68892.1"/>
    </source>
</evidence>
<keyword evidence="2" id="KW-1185">Reference proteome</keyword>
<comment type="caution">
    <text evidence="1">The sequence shown here is derived from an EMBL/GenBank/DDBJ whole genome shotgun (WGS) entry which is preliminary data.</text>
</comment>
<dbReference type="AlphaFoldDB" id="A0A4S3M1D0"/>
<dbReference type="OrthoDB" id="572467at2"/>
<dbReference type="RefSeq" id="WP_136334382.1">
    <property type="nucleotide sequence ID" value="NZ_QXMP01000018.1"/>
</dbReference>
<accession>A0A4S3M1D0</accession>
<sequence>MRLVFVYNAGKGWFNAFTDSIHKVVSPRTYPCDLCSLTHGLTRMRPEIRRYLTEFNGDTVFYHLNDLPDNCKKPLADAGGAPALFLEYKDEMLLLFDKTELSRFESATLFIAELKRRLEDILS</sequence>
<evidence type="ECO:0008006" key="3">
    <source>
        <dbReference type="Google" id="ProtNLM"/>
    </source>
</evidence>
<dbReference type="Proteomes" id="UP000305939">
    <property type="component" value="Unassembled WGS sequence"/>
</dbReference>
<organism evidence="1 2">
    <name type="scientific">Robertkochia marina</name>
    <dbReference type="NCBI Taxonomy" id="1227945"/>
    <lineage>
        <taxon>Bacteria</taxon>
        <taxon>Pseudomonadati</taxon>
        <taxon>Bacteroidota</taxon>
        <taxon>Flavobacteriia</taxon>
        <taxon>Flavobacteriales</taxon>
        <taxon>Flavobacteriaceae</taxon>
        <taxon>Robertkochia</taxon>
    </lineage>
</organism>
<reference evidence="1 2" key="1">
    <citation type="submission" date="2019-04" db="EMBL/GenBank/DDBJ databases">
        <title>Draft genome sequence of Robertkochia marina CC-AMO-30D.</title>
        <authorList>
            <person name="Hameed A."/>
            <person name="Lin S.-Y."/>
            <person name="Shahina M."/>
            <person name="Lai W.-A."/>
            <person name="Young C.-C."/>
        </authorList>
    </citation>
    <scope>NUCLEOTIDE SEQUENCE [LARGE SCALE GENOMIC DNA]</scope>
    <source>
        <strain evidence="1 2">CC-AMO-30D</strain>
    </source>
</reference>
<protein>
    <recommendedName>
        <fullName evidence="3">GTPase</fullName>
    </recommendedName>
</protein>
<gene>
    <name evidence="1" type="ORF">E7Z59_00755</name>
</gene>